<keyword evidence="2 4" id="KW-0238">DNA-binding</keyword>
<dbReference type="InterPro" id="IPR011010">
    <property type="entry name" value="DNA_brk_join_enz"/>
</dbReference>
<gene>
    <name evidence="7" type="ORF">Van01_59400</name>
</gene>
<dbReference type="InterPro" id="IPR050090">
    <property type="entry name" value="Tyrosine_recombinase_XerCD"/>
</dbReference>
<evidence type="ECO:0000259" key="5">
    <source>
        <dbReference type="PROSITE" id="PS51898"/>
    </source>
</evidence>
<dbReference type="Pfam" id="PF14659">
    <property type="entry name" value="Phage_int_SAM_3"/>
    <property type="match status" value="1"/>
</dbReference>
<feature type="domain" description="Tyr recombinase" evidence="5">
    <location>
        <begin position="276"/>
        <end position="475"/>
    </location>
</feature>
<feature type="domain" description="Core-binding (CB)" evidence="6">
    <location>
        <begin position="127"/>
        <end position="231"/>
    </location>
</feature>
<dbReference type="InterPro" id="IPR002104">
    <property type="entry name" value="Integrase_catalytic"/>
</dbReference>
<evidence type="ECO:0000256" key="1">
    <source>
        <dbReference type="ARBA" id="ARBA00022908"/>
    </source>
</evidence>
<evidence type="ECO:0000256" key="4">
    <source>
        <dbReference type="PROSITE-ProRule" id="PRU01248"/>
    </source>
</evidence>
<dbReference type="EMBL" id="BOOZ01000060">
    <property type="protein sequence ID" value="GIJ12726.1"/>
    <property type="molecule type" value="Genomic_DNA"/>
</dbReference>
<dbReference type="Gene3D" id="1.10.443.10">
    <property type="entry name" value="Intergrase catalytic core"/>
    <property type="match status" value="1"/>
</dbReference>
<proteinExistence type="predicted"/>
<comment type="caution">
    <text evidence="7">The sequence shown here is derived from an EMBL/GenBank/DDBJ whole genome shotgun (WGS) entry which is preliminary data.</text>
</comment>
<dbReference type="SUPFAM" id="SSF56349">
    <property type="entry name" value="DNA breaking-rejoining enzymes"/>
    <property type="match status" value="2"/>
</dbReference>
<dbReference type="InterPro" id="IPR010998">
    <property type="entry name" value="Integrase_recombinase_N"/>
</dbReference>
<dbReference type="PROSITE" id="PS51900">
    <property type="entry name" value="CB"/>
    <property type="match status" value="1"/>
</dbReference>
<evidence type="ECO:0000256" key="3">
    <source>
        <dbReference type="ARBA" id="ARBA00023172"/>
    </source>
</evidence>
<evidence type="ECO:0000256" key="2">
    <source>
        <dbReference type="ARBA" id="ARBA00023125"/>
    </source>
</evidence>
<evidence type="ECO:0000313" key="8">
    <source>
        <dbReference type="Proteomes" id="UP000647017"/>
    </source>
</evidence>
<sequence length="492" mass="54982">MAEGSIHKICTCRDPDGKKLGKRCPQLRRTGGAWNSHHGKWGYQLELPRRADGSRRSPLRRHTFVSRDDAAKDRGQAIALLALAGDDTALATEIADLLQQVKAGTPMPDRDTLAKRVNAGLPASVDMTVGEYLRQWLESRRNVEPSTKRVYGCHIRIHLIPHLGAIPLVKLRVEHISAMFTTITDRNTAIELARQSEDPQIRATVRGTRTTGPATMQRIRATLRKALNDAMARSNNRLIDFNPAKHVELPSAKQPKPRVWTDKAVARWRETGEKPSPVMVWTPEQAGQFLDYAQDHDIALYPVFVGIMHRGMRRGEALGLRDTTVDLDDALVTVDLQRTTVGYDAVDKKVKSESGNRTFALDSVTAAAWRAYLARRARWQLACGSKWPDTGWFFVQPNGEKWHPDTVSKRFDSLVRDAGLPPVRLHDLRHCAATYLKASGADLTDVKELLGHSTHTITANTYTSVIVELQVERDKAEAAAALVPRRRRPRAA</sequence>
<keyword evidence="3" id="KW-0233">DNA recombination</keyword>
<dbReference type="Pfam" id="PF00589">
    <property type="entry name" value="Phage_integrase"/>
    <property type="match status" value="1"/>
</dbReference>
<dbReference type="InterPro" id="IPR044068">
    <property type="entry name" value="CB"/>
</dbReference>
<dbReference type="PANTHER" id="PTHR30349:SF91">
    <property type="entry name" value="INTA PROTEIN"/>
    <property type="match status" value="1"/>
</dbReference>
<dbReference type="InterPro" id="IPR013762">
    <property type="entry name" value="Integrase-like_cat_sf"/>
</dbReference>
<name>A0ABQ4I4J9_9ACTN</name>
<dbReference type="Proteomes" id="UP000647017">
    <property type="component" value="Unassembled WGS sequence"/>
</dbReference>
<reference evidence="7 8" key="1">
    <citation type="submission" date="2021-01" db="EMBL/GenBank/DDBJ databases">
        <title>Whole genome shotgun sequence of Verrucosispora andamanensis NBRC 109075.</title>
        <authorList>
            <person name="Komaki H."/>
            <person name="Tamura T."/>
        </authorList>
    </citation>
    <scope>NUCLEOTIDE SEQUENCE [LARGE SCALE GENOMIC DNA]</scope>
    <source>
        <strain evidence="7 8">NBRC 109075</strain>
    </source>
</reference>
<keyword evidence="8" id="KW-1185">Reference proteome</keyword>
<keyword evidence="1" id="KW-0229">DNA integration</keyword>
<organism evidence="7 8">
    <name type="scientific">Micromonospora andamanensis</name>
    <dbReference type="NCBI Taxonomy" id="1287068"/>
    <lineage>
        <taxon>Bacteria</taxon>
        <taxon>Bacillati</taxon>
        <taxon>Actinomycetota</taxon>
        <taxon>Actinomycetes</taxon>
        <taxon>Micromonosporales</taxon>
        <taxon>Micromonosporaceae</taxon>
        <taxon>Micromonospora</taxon>
    </lineage>
</organism>
<dbReference type="PANTHER" id="PTHR30349">
    <property type="entry name" value="PHAGE INTEGRASE-RELATED"/>
    <property type="match status" value="1"/>
</dbReference>
<dbReference type="PROSITE" id="PS51898">
    <property type="entry name" value="TYR_RECOMBINASE"/>
    <property type="match status" value="1"/>
</dbReference>
<dbReference type="InterPro" id="IPR004107">
    <property type="entry name" value="Integrase_SAM-like_N"/>
</dbReference>
<dbReference type="CDD" id="cd01189">
    <property type="entry name" value="INT_ICEBs1_C_like"/>
    <property type="match status" value="1"/>
</dbReference>
<accession>A0ABQ4I4J9</accession>
<dbReference type="RefSeq" id="WP_204014600.1">
    <property type="nucleotide sequence ID" value="NZ_BOOZ01000060.1"/>
</dbReference>
<evidence type="ECO:0000313" key="7">
    <source>
        <dbReference type="EMBL" id="GIJ12726.1"/>
    </source>
</evidence>
<evidence type="ECO:0000259" key="6">
    <source>
        <dbReference type="PROSITE" id="PS51900"/>
    </source>
</evidence>
<dbReference type="Gene3D" id="1.10.150.130">
    <property type="match status" value="1"/>
</dbReference>
<protein>
    <submittedName>
        <fullName evidence="7">Site-specific integrase</fullName>
    </submittedName>
</protein>